<dbReference type="RefSeq" id="WP_390314197.1">
    <property type="nucleotide sequence ID" value="NZ_JBHSPB010000002.1"/>
</dbReference>
<keyword evidence="2" id="KW-1185">Reference proteome</keyword>
<gene>
    <name evidence="1" type="ORF">ACFP1Z_03190</name>
</gene>
<sequence>MTGTDASRATSAQIPCTEAEFHAFTGPTDTLARRLFALPRDTVERTLWALLLQGPGSARIQLQERAVPGDPMARVYSWAGDTLDPLPDRLVALLPTATYRDLRTVLLDHGEYSDLGTVPCPPTPRGAFGHPLKVYGAGAGVRAYVLAL</sequence>
<evidence type="ECO:0000313" key="2">
    <source>
        <dbReference type="Proteomes" id="UP001596083"/>
    </source>
</evidence>
<evidence type="ECO:0000313" key="1">
    <source>
        <dbReference type="EMBL" id="MFC5719190.1"/>
    </source>
</evidence>
<name>A0ABW0YYN4_9ACTN</name>
<proteinExistence type="predicted"/>
<organism evidence="1 2">
    <name type="scientific">Streptomyces gamaensis</name>
    <dbReference type="NCBI Taxonomy" id="1763542"/>
    <lineage>
        <taxon>Bacteria</taxon>
        <taxon>Bacillati</taxon>
        <taxon>Actinomycetota</taxon>
        <taxon>Actinomycetes</taxon>
        <taxon>Kitasatosporales</taxon>
        <taxon>Streptomycetaceae</taxon>
        <taxon>Streptomyces</taxon>
    </lineage>
</organism>
<dbReference type="EMBL" id="JBHSPB010000002">
    <property type="protein sequence ID" value="MFC5719190.1"/>
    <property type="molecule type" value="Genomic_DNA"/>
</dbReference>
<accession>A0ABW0YYN4</accession>
<dbReference type="Proteomes" id="UP001596083">
    <property type="component" value="Unassembled WGS sequence"/>
</dbReference>
<protein>
    <submittedName>
        <fullName evidence="1">Uncharacterized protein</fullName>
    </submittedName>
</protein>
<reference evidence="2" key="1">
    <citation type="journal article" date="2019" name="Int. J. Syst. Evol. Microbiol.">
        <title>The Global Catalogue of Microorganisms (GCM) 10K type strain sequencing project: providing services to taxonomists for standard genome sequencing and annotation.</title>
        <authorList>
            <consortium name="The Broad Institute Genomics Platform"/>
            <consortium name="The Broad Institute Genome Sequencing Center for Infectious Disease"/>
            <person name="Wu L."/>
            <person name="Ma J."/>
        </authorList>
    </citation>
    <scope>NUCLEOTIDE SEQUENCE [LARGE SCALE GENOMIC DNA]</scope>
    <source>
        <strain evidence="2">CGMCC 4.7304</strain>
    </source>
</reference>
<comment type="caution">
    <text evidence="1">The sequence shown here is derived from an EMBL/GenBank/DDBJ whole genome shotgun (WGS) entry which is preliminary data.</text>
</comment>